<accession>A0A4V6AV25</accession>
<protein>
    <recommendedName>
        <fullName evidence="5">Ig-like domain-containing protein</fullName>
    </recommendedName>
</protein>
<keyword evidence="3" id="KW-0472">Membrane</keyword>
<keyword evidence="2" id="KW-1015">Disulfide bond</keyword>
<dbReference type="EMBL" id="CM014101">
    <property type="protein sequence ID" value="TKS93372.1"/>
    <property type="molecule type" value="Genomic_DNA"/>
</dbReference>
<dbReference type="Gene3D" id="2.60.40.10">
    <property type="entry name" value="Immunoglobulins"/>
    <property type="match status" value="1"/>
</dbReference>
<dbReference type="SUPFAM" id="SSF48726">
    <property type="entry name" value="Immunoglobulin"/>
    <property type="match status" value="1"/>
</dbReference>
<dbReference type="Pfam" id="PF13895">
    <property type="entry name" value="Ig_2"/>
    <property type="match status" value="1"/>
</dbReference>
<keyword evidence="1 4" id="KW-0732">Signal</keyword>
<dbReference type="GO" id="GO:0009897">
    <property type="term" value="C:external side of plasma membrane"/>
    <property type="evidence" value="ECO:0007669"/>
    <property type="project" value="TreeGrafter"/>
</dbReference>
<dbReference type="CDD" id="cd00096">
    <property type="entry name" value="Ig"/>
    <property type="match status" value="1"/>
</dbReference>
<dbReference type="InterPro" id="IPR050488">
    <property type="entry name" value="Ig_Fc_receptor"/>
</dbReference>
<dbReference type="InterPro" id="IPR013783">
    <property type="entry name" value="Ig-like_fold"/>
</dbReference>
<keyword evidence="3" id="KW-0812">Transmembrane</keyword>
<dbReference type="GO" id="GO:0004888">
    <property type="term" value="F:transmembrane signaling receptor activity"/>
    <property type="evidence" value="ECO:0007669"/>
    <property type="project" value="TreeGrafter"/>
</dbReference>
<dbReference type="GO" id="GO:0007166">
    <property type="term" value="P:cell surface receptor signaling pathway"/>
    <property type="evidence" value="ECO:0007669"/>
    <property type="project" value="TreeGrafter"/>
</dbReference>
<proteinExistence type="predicted"/>
<evidence type="ECO:0000313" key="7">
    <source>
        <dbReference type="Proteomes" id="UP000298787"/>
    </source>
</evidence>
<organism evidence="6 7">
    <name type="scientific">Collichthys lucidus</name>
    <name type="common">Big head croaker</name>
    <name type="synonym">Sciaena lucida</name>
    <dbReference type="NCBI Taxonomy" id="240159"/>
    <lineage>
        <taxon>Eukaryota</taxon>
        <taxon>Metazoa</taxon>
        <taxon>Chordata</taxon>
        <taxon>Craniata</taxon>
        <taxon>Vertebrata</taxon>
        <taxon>Euteleostomi</taxon>
        <taxon>Actinopterygii</taxon>
        <taxon>Neopterygii</taxon>
        <taxon>Teleostei</taxon>
        <taxon>Neoteleostei</taxon>
        <taxon>Acanthomorphata</taxon>
        <taxon>Eupercaria</taxon>
        <taxon>Sciaenidae</taxon>
        <taxon>Collichthys</taxon>
    </lineage>
</organism>
<reference evidence="6 7" key="1">
    <citation type="submission" date="2019-01" db="EMBL/GenBank/DDBJ databases">
        <title>Genome Assembly of Collichthys lucidus.</title>
        <authorList>
            <person name="Cai M."/>
            <person name="Xiao S."/>
        </authorList>
    </citation>
    <scope>NUCLEOTIDE SEQUENCE [LARGE SCALE GENOMIC DNA]</scope>
    <source>
        <strain evidence="6">JT15FE1705JMU</strain>
        <tissue evidence="6">Muscle</tissue>
    </source>
</reference>
<dbReference type="AlphaFoldDB" id="A0A4V6AV25"/>
<feature type="chain" id="PRO_5020664361" description="Ig-like domain-containing protein" evidence="4">
    <location>
        <begin position="23"/>
        <end position="188"/>
    </location>
</feature>
<dbReference type="InterPro" id="IPR007110">
    <property type="entry name" value="Ig-like_dom"/>
</dbReference>
<feature type="transmembrane region" description="Helical" evidence="3">
    <location>
        <begin position="144"/>
        <end position="166"/>
    </location>
</feature>
<feature type="domain" description="Ig-like" evidence="5">
    <location>
        <begin position="31"/>
        <end position="111"/>
    </location>
</feature>
<dbReference type="InterPro" id="IPR003599">
    <property type="entry name" value="Ig_sub"/>
</dbReference>
<evidence type="ECO:0000259" key="5">
    <source>
        <dbReference type="PROSITE" id="PS50835"/>
    </source>
</evidence>
<evidence type="ECO:0000256" key="1">
    <source>
        <dbReference type="ARBA" id="ARBA00022729"/>
    </source>
</evidence>
<sequence>MAVTALLISLLVDVLFLLTVRGQNYVHEAGDGVILESPALPVMEQQNVTLRCRLKGTSSNQPADFIKEGHIIMVTYEGEMTIHNVSKSDEGLYKCRISGRGDSAESWLAVRAYMSLTPQVGQETSPSPHPPSPHPLQPGSIQDYILLFVVLSISCVAVLLSVVGILQCRKHKGVPAANLVDVTYATIT</sequence>
<dbReference type="PANTHER" id="PTHR11481:SF64">
    <property type="entry name" value="FC RECEPTOR-LIKE PROTEIN 4"/>
    <property type="match status" value="1"/>
</dbReference>
<gene>
    <name evidence="6" type="ORF">D9C73_026640</name>
</gene>
<dbReference type="Proteomes" id="UP000298787">
    <property type="component" value="Chromosome 24"/>
</dbReference>
<name>A0A4V6AV25_COLLU</name>
<keyword evidence="3" id="KW-1133">Transmembrane helix</keyword>
<feature type="signal peptide" evidence="4">
    <location>
        <begin position="1"/>
        <end position="22"/>
    </location>
</feature>
<dbReference type="PANTHER" id="PTHR11481">
    <property type="entry name" value="IMMUNOGLOBULIN FC RECEPTOR"/>
    <property type="match status" value="1"/>
</dbReference>
<dbReference type="InterPro" id="IPR036179">
    <property type="entry name" value="Ig-like_dom_sf"/>
</dbReference>
<evidence type="ECO:0000256" key="4">
    <source>
        <dbReference type="SAM" id="SignalP"/>
    </source>
</evidence>
<dbReference type="GO" id="GO:0006955">
    <property type="term" value="P:immune response"/>
    <property type="evidence" value="ECO:0007669"/>
    <property type="project" value="TreeGrafter"/>
</dbReference>
<evidence type="ECO:0000313" key="6">
    <source>
        <dbReference type="EMBL" id="TKS93372.1"/>
    </source>
</evidence>
<dbReference type="PROSITE" id="PS50835">
    <property type="entry name" value="IG_LIKE"/>
    <property type="match status" value="1"/>
</dbReference>
<dbReference type="SMART" id="SM00409">
    <property type="entry name" value="IG"/>
    <property type="match status" value="1"/>
</dbReference>
<evidence type="ECO:0000256" key="2">
    <source>
        <dbReference type="ARBA" id="ARBA00023157"/>
    </source>
</evidence>
<keyword evidence="7" id="KW-1185">Reference proteome</keyword>
<evidence type="ECO:0000256" key="3">
    <source>
        <dbReference type="SAM" id="Phobius"/>
    </source>
</evidence>